<dbReference type="Pfam" id="PF02826">
    <property type="entry name" value="2-Hacid_dh_C"/>
    <property type="match status" value="1"/>
</dbReference>
<reference evidence="12" key="1">
    <citation type="submission" date="2019-11" db="EMBL/GenBank/DDBJ databases">
        <title>Microbial mats filling the niche in hypersaline microbial mats.</title>
        <authorList>
            <person name="Wong H.L."/>
            <person name="Macleod F.I."/>
            <person name="White R.A. III"/>
            <person name="Burns B.P."/>
        </authorList>
    </citation>
    <scope>NUCLEOTIDE SEQUENCE</scope>
    <source>
        <strain evidence="12">Rbin_158</strain>
    </source>
</reference>
<dbReference type="InterPro" id="IPR006140">
    <property type="entry name" value="D-isomer_DH_NAD-bd"/>
</dbReference>
<comment type="catalytic activity">
    <reaction evidence="9">
        <text>(2R)-3-phosphoglycerate + NAD(+) = 3-phosphooxypyruvate + NADH + H(+)</text>
        <dbReference type="Rhea" id="RHEA:12641"/>
        <dbReference type="ChEBI" id="CHEBI:15378"/>
        <dbReference type="ChEBI" id="CHEBI:18110"/>
        <dbReference type="ChEBI" id="CHEBI:57540"/>
        <dbReference type="ChEBI" id="CHEBI:57945"/>
        <dbReference type="ChEBI" id="CHEBI:58272"/>
        <dbReference type="EC" id="1.1.1.95"/>
    </reaction>
</comment>
<dbReference type="SUPFAM" id="SSF55021">
    <property type="entry name" value="ACT-like"/>
    <property type="match status" value="1"/>
</dbReference>
<dbReference type="InterPro" id="IPR036291">
    <property type="entry name" value="NAD(P)-bd_dom_sf"/>
</dbReference>
<dbReference type="EC" id="1.1.1.95" evidence="4"/>
<feature type="domain" description="ACT" evidence="11">
    <location>
        <begin position="321"/>
        <end position="389"/>
    </location>
</feature>
<evidence type="ECO:0000313" key="12">
    <source>
        <dbReference type="EMBL" id="MBD3323442.1"/>
    </source>
</evidence>
<dbReference type="EMBL" id="WJJP01000077">
    <property type="protein sequence ID" value="MBD3323442.1"/>
    <property type="molecule type" value="Genomic_DNA"/>
</dbReference>
<evidence type="ECO:0000256" key="6">
    <source>
        <dbReference type="ARBA" id="ARBA00023002"/>
    </source>
</evidence>
<evidence type="ECO:0000256" key="4">
    <source>
        <dbReference type="ARBA" id="ARBA00013143"/>
    </source>
</evidence>
<dbReference type="PROSITE" id="PS00671">
    <property type="entry name" value="D_2_HYDROXYACID_DH_3"/>
    <property type="match status" value="1"/>
</dbReference>
<dbReference type="InterPro" id="IPR045865">
    <property type="entry name" value="ACT-like_dom_sf"/>
</dbReference>
<gene>
    <name evidence="12" type="ORF">GF339_02590</name>
</gene>
<proteinExistence type="inferred from homology"/>
<dbReference type="GO" id="GO:0004617">
    <property type="term" value="F:phosphoglycerate dehydrogenase activity"/>
    <property type="evidence" value="ECO:0007669"/>
    <property type="project" value="UniProtKB-EC"/>
</dbReference>
<evidence type="ECO:0000256" key="10">
    <source>
        <dbReference type="RuleBase" id="RU003719"/>
    </source>
</evidence>
<dbReference type="PROSITE" id="PS51671">
    <property type="entry name" value="ACT"/>
    <property type="match status" value="1"/>
</dbReference>
<dbReference type="Gene3D" id="3.40.50.720">
    <property type="entry name" value="NAD(P)-binding Rossmann-like Domain"/>
    <property type="match status" value="2"/>
</dbReference>
<dbReference type="AlphaFoldDB" id="A0A9D5Q4Q9"/>
<dbReference type="GO" id="GO:0051287">
    <property type="term" value="F:NAD binding"/>
    <property type="evidence" value="ECO:0007669"/>
    <property type="project" value="InterPro"/>
</dbReference>
<dbReference type="PANTHER" id="PTHR42938:SF47">
    <property type="entry name" value="HYDROXYPYRUVATE REDUCTASE"/>
    <property type="match status" value="1"/>
</dbReference>
<evidence type="ECO:0000259" key="11">
    <source>
        <dbReference type="PROSITE" id="PS51671"/>
    </source>
</evidence>
<protein>
    <recommendedName>
        <fullName evidence="5">D-3-phosphoglycerate dehydrogenase</fullName>
        <ecNumber evidence="3">1.1.1.399</ecNumber>
        <ecNumber evidence="4">1.1.1.95</ecNumber>
    </recommendedName>
    <alternativeName>
        <fullName evidence="7">2-oxoglutarate reductase</fullName>
    </alternativeName>
</protein>
<dbReference type="InterPro" id="IPR029753">
    <property type="entry name" value="D-isomer_DH_CS"/>
</dbReference>
<accession>A0A9D5Q4Q9</accession>
<dbReference type="SUPFAM" id="SSF52283">
    <property type="entry name" value="Formate/glycerate dehydrogenase catalytic domain-like"/>
    <property type="match status" value="1"/>
</dbReference>
<organism evidence="12 13">
    <name type="scientific">candidate division KSB3 bacterium</name>
    <dbReference type="NCBI Taxonomy" id="2044937"/>
    <lineage>
        <taxon>Bacteria</taxon>
        <taxon>candidate division KSB3</taxon>
    </lineage>
</organism>
<dbReference type="CDD" id="cd12174">
    <property type="entry name" value="PGDH_like_3"/>
    <property type="match status" value="1"/>
</dbReference>
<evidence type="ECO:0000256" key="7">
    <source>
        <dbReference type="ARBA" id="ARBA00030455"/>
    </source>
</evidence>
<dbReference type="InterPro" id="IPR002912">
    <property type="entry name" value="ACT_dom"/>
</dbReference>
<comment type="caution">
    <text evidence="12">The sequence shown here is derived from an EMBL/GenBank/DDBJ whole genome shotgun (WGS) entry which is preliminary data.</text>
</comment>
<dbReference type="InterPro" id="IPR006139">
    <property type="entry name" value="D-isomer_2_OHA_DH_cat_dom"/>
</dbReference>
<dbReference type="PANTHER" id="PTHR42938">
    <property type="entry name" value="FORMATE DEHYDROGENASE 1"/>
    <property type="match status" value="1"/>
</dbReference>
<evidence type="ECO:0000256" key="1">
    <source>
        <dbReference type="ARBA" id="ARBA00003800"/>
    </source>
</evidence>
<evidence type="ECO:0000313" key="13">
    <source>
        <dbReference type="Proteomes" id="UP000649604"/>
    </source>
</evidence>
<comment type="catalytic activity">
    <reaction evidence="8">
        <text>(R)-2-hydroxyglutarate + NAD(+) = 2-oxoglutarate + NADH + H(+)</text>
        <dbReference type="Rhea" id="RHEA:49612"/>
        <dbReference type="ChEBI" id="CHEBI:15378"/>
        <dbReference type="ChEBI" id="CHEBI:15801"/>
        <dbReference type="ChEBI" id="CHEBI:16810"/>
        <dbReference type="ChEBI" id="CHEBI:57540"/>
        <dbReference type="ChEBI" id="CHEBI:57945"/>
        <dbReference type="EC" id="1.1.1.399"/>
    </reaction>
</comment>
<dbReference type="EC" id="1.1.1.399" evidence="3"/>
<evidence type="ECO:0000256" key="8">
    <source>
        <dbReference type="ARBA" id="ARBA00048126"/>
    </source>
</evidence>
<comment type="function">
    <text evidence="1">Catalyzes the reversible oxidation of 3-phospho-D-glycerate to 3-phosphonooxypyruvate, the first step of the phosphorylated L-serine biosynthesis pathway. Also catalyzes the reversible oxidation of 2-hydroxyglutarate to 2-oxoglutarate.</text>
</comment>
<name>A0A9D5Q4Q9_9BACT</name>
<dbReference type="Proteomes" id="UP000649604">
    <property type="component" value="Unassembled WGS sequence"/>
</dbReference>
<evidence type="ECO:0000256" key="3">
    <source>
        <dbReference type="ARBA" id="ARBA00013001"/>
    </source>
</evidence>
<evidence type="ECO:0000256" key="2">
    <source>
        <dbReference type="ARBA" id="ARBA00005216"/>
    </source>
</evidence>
<dbReference type="CDD" id="cd04901">
    <property type="entry name" value="ACT_3PGDH"/>
    <property type="match status" value="1"/>
</dbReference>
<dbReference type="SUPFAM" id="SSF51735">
    <property type="entry name" value="NAD(P)-binding Rossmann-fold domains"/>
    <property type="match status" value="1"/>
</dbReference>
<dbReference type="Pfam" id="PF00389">
    <property type="entry name" value="2-Hacid_dh"/>
    <property type="match status" value="1"/>
</dbReference>
<comment type="similarity">
    <text evidence="10">Belongs to the D-isomer specific 2-hydroxyacid dehydrogenase family.</text>
</comment>
<evidence type="ECO:0000256" key="9">
    <source>
        <dbReference type="ARBA" id="ARBA00048731"/>
    </source>
</evidence>
<evidence type="ECO:0000256" key="5">
    <source>
        <dbReference type="ARBA" id="ARBA00021582"/>
    </source>
</evidence>
<sequence>MFKILKLNQISATGLEGLSQDQYEIASEFRHPDAILVRSHVLTSADIVPSVKAIARAGAGVNNIPVDVCTERGIPVFNTPGANANAVKELVLAALILTSRGVLEGIEFVKGLTDLAAPQEMTRIVEKEKKRFRGQELLGKTLGVIGLGTIGSLVAEMGLKLGMQVVGYDPSLSVDAAWRLSNRTQKIESLPTLLAKSDYVTLHLPVLETTQHMINHDTIRFLKPGSRLLNFSRGEIVNPQAIRTALESQQLARYATDFPTPALLGRPDVILLPHLGASTTEAEDACAVMATTQLADFLEHGNIINSVNFPTLVLERSAGYRIAVSNKNIPKMLGKMLAIFADRSINVIEMLNKSRHEIAYNLIDIETPPSEELLEALQTIEGVIAVRSV</sequence>
<keyword evidence="6 10" id="KW-0560">Oxidoreductase</keyword>
<comment type="pathway">
    <text evidence="2">Amino-acid biosynthesis; L-serine biosynthesis; L-serine from 3-phospho-D-glycerate: step 1/3.</text>
</comment>
<dbReference type="Gene3D" id="3.30.70.260">
    <property type="match status" value="1"/>
</dbReference>